<evidence type="ECO:0000313" key="14">
    <source>
        <dbReference type="Proteomes" id="UP000241421"/>
    </source>
</evidence>
<dbReference type="GO" id="GO:0006631">
    <property type="term" value="P:fatty acid metabolic process"/>
    <property type="evidence" value="ECO:0007669"/>
    <property type="project" value="UniProtKB-KW"/>
</dbReference>
<dbReference type="InterPro" id="IPR002560">
    <property type="entry name" value="Transposase_DDE"/>
</dbReference>
<sequence length="403" mass="46345">MNLFSVTLQDVLGFLSSGITGFSNWQVFFYTLAVTHITIASVTIYLHRHQAHRALDLHALPSHFFRFWLWLTTAQVTKEWAAIHRKHHAKCETEEDPHSPVTRGIRKVLLEGAELYKAESKNLETLAKYGHGTPTDWIERNLYTRFSFAGVISLLFINVALFGVLGLTVWAVQMMWIPVMAAGIINGIGHWWGYRNYDCADAATNIIPFGILIGGEELHNNHHTFATSARLSSKWYEIDIGWCYIRGLEMLGLAKVKKLAPAPRFEMGKVEADLETLQSVIANRYDVMAKYAKSLKRTWRDEVETLKTKAELEKRFLKSSRKLLQREPGKLEAPQKQQLVELFQHSKALETMHQMRVELAAIWERSHFTRDQLLQQLQDWCARAEASGIKSLQEFSMRLRSYA</sequence>
<dbReference type="InterPro" id="IPR015876">
    <property type="entry name" value="Acyl-CoA_DS"/>
</dbReference>
<dbReference type="PANTHER" id="PTHR11351:SF33">
    <property type="entry name" value="DELTA-9 FATTY ACID DESATURASE, DESA"/>
    <property type="match status" value="1"/>
</dbReference>
<keyword evidence="6" id="KW-0560">Oxidoreductase</keyword>
<evidence type="ECO:0000256" key="5">
    <source>
        <dbReference type="ARBA" id="ARBA00022989"/>
    </source>
</evidence>
<dbReference type="PANTHER" id="PTHR11351">
    <property type="entry name" value="ACYL-COA DESATURASE"/>
    <property type="match status" value="1"/>
</dbReference>
<evidence type="ECO:0000256" key="10">
    <source>
        <dbReference type="SAM" id="Phobius"/>
    </source>
</evidence>
<gene>
    <name evidence="13" type="ORF">C7C56_025910</name>
</gene>
<keyword evidence="9 10" id="KW-0472">Membrane</keyword>
<keyword evidence="5 10" id="KW-1133">Transmembrane helix</keyword>
<comment type="similarity">
    <text evidence="2">Belongs to the fatty acid desaturase type 2 family.</text>
</comment>
<keyword evidence="8" id="KW-0443">Lipid metabolism</keyword>
<dbReference type="EMBL" id="PXWF02000322">
    <property type="protein sequence ID" value="PWF40554.1"/>
    <property type="molecule type" value="Genomic_DNA"/>
</dbReference>
<accession>A0A2U2HC78</accession>
<proteinExistence type="inferred from homology"/>
<dbReference type="AlphaFoldDB" id="A0A2U2HC78"/>
<dbReference type="GO" id="GO:0016020">
    <property type="term" value="C:membrane"/>
    <property type="evidence" value="ECO:0007669"/>
    <property type="project" value="UniProtKB-SubCell"/>
</dbReference>
<keyword evidence="3 10" id="KW-0812">Transmembrane</keyword>
<feature type="domain" description="Transposase IS204/IS1001/IS1096/IS1165 DDE" evidence="12">
    <location>
        <begin position="279"/>
        <end position="401"/>
    </location>
</feature>
<feature type="domain" description="Fatty acid desaturase" evidence="11">
    <location>
        <begin position="24"/>
        <end position="227"/>
    </location>
</feature>
<dbReference type="Pfam" id="PF01610">
    <property type="entry name" value="DDE_Tnp_ISL3"/>
    <property type="match status" value="1"/>
</dbReference>
<dbReference type="Pfam" id="PF00487">
    <property type="entry name" value="FA_desaturase"/>
    <property type="match status" value="1"/>
</dbReference>
<dbReference type="RefSeq" id="WP_106760227.1">
    <property type="nucleotide sequence ID" value="NZ_PXWF02000322.1"/>
</dbReference>
<keyword evidence="14" id="KW-1185">Reference proteome</keyword>
<feature type="transmembrane region" description="Helical" evidence="10">
    <location>
        <begin position="146"/>
        <end position="169"/>
    </location>
</feature>
<comment type="caution">
    <text evidence="13">The sequence shown here is derived from an EMBL/GenBank/DDBJ whole genome shotgun (WGS) entry which is preliminary data.</text>
</comment>
<evidence type="ECO:0000256" key="1">
    <source>
        <dbReference type="ARBA" id="ARBA00004141"/>
    </source>
</evidence>
<evidence type="ECO:0000259" key="11">
    <source>
        <dbReference type="Pfam" id="PF00487"/>
    </source>
</evidence>
<evidence type="ECO:0000313" key="13">
    <source>
        <dbReference type="EMBL" id="PWF40554.1"/>
    </source>
</evidence>
<dbReference type="GO" id="GO:0016717">
    <property type="term" value="F:oxidoreductase activity, acting on paired donors, with oxidation of a pair of donors resulting in the reduction of molecular oxygen to two molecules of water"/>
    <property type="evidence" value="ECO:0007669"/>
    <property type="project" value="InterPro"/>
</dbReference>
<evidence type="ECO:0000256" key="7">
    <source>
        <dbReference type="ARBA" id="ARBA00023004"/>
    </source>
</evidence>
<evidence type="ECO:0000259" key="12">
    <source>
        <dbReference type="Pfam" id="PF01610"/>
    </source>
</evidence>
<evidence type="ECO:0000256" key="6">
    <source>
        <dbReference type="ARBA" id="ARBA00023002"/>
    </source>
</evidence>
<evidence type="ECO:0000256" key="8">
    <source>
        <dbReference type="ARBA" id="ARBA00023098"/>
    </source>
</evidence>
<reference evidence="13 14" key="1">
    <citation type="submission" date="2018-04" db="EMBL/GenBank/DDBJ databases">
        <title>Massilia violaceinigra sp. nov., a novel purple-pigmented bacterium isolated from Tianshan glacier, Xinjiang, China.</title>
        <authorList>
            <person name="Wang H."/>
        </authorList>
    </citation>
    <scope>NUCLEOTIDE SEQUENCE [LARGE SCALE GENOMIC DNA]</scope>
    <source>
        <strain evidence="13 14">B448-2</strain>
    </source>
</reference>
<keyword evidence="7" id="KW-0408">Iron</keyword>
<evidence type="ECO:0000256" key="4">
    <source>
        <dbReference type="ARBA" id="ARBA00022832"/>
    </source>
</evidence>
<name>A0A2U2HC78_9BURK</name>
<organism evidence="13 14">
    <name type="scientific">Massilia glaciei</name>
    <dbReference type="NCBI Taxonomy" id="1524097"/>
    <lineage>
        <taxon>Bacteria</taxon>
        <taxon>Pseudomonadati</taxon>
        <taxon>Pseudomonadota</taxon>
        <taxon>Betaproteobacteria</taxon>
        <taxon>Burkholderiales</taxon>
        <taxon>Oxalobacteraceae</taxon>
        <taxon>Telluria group</taxon>
        <taxon>Massilia</taxon>
    </lineage>
</organism>
<comment type="subcellular location">
    <subcellularLocation>
        <location evidence="1">Membrane</location>
        <topology evidence="1">Multi-pass membrane protein</topology>
    </subcellularLocation>
</comment>
<feature type="transmembrane region" description="Helical" evidence="10">
    <location>
        <begin position="175"/>
        <end position="194"/>
    </location>
</feature>
<protein>
    <submittedName>
        <fullName evidence="13">Acyl-CoA desaturase</fullName>
    </submittedName>
</protein>
<feature type="transmembrane region" description="Helical" evidence="10">
    <location>
        <begin position="27"/>
        <end position="46"/>
    </location>
</feature>
<dbReference type="OrthoDB" id="9768289at2"/>
<evidence type="ECO:0000256" key="9">
    <source>
        <dbReference type="ARBA" id="ARBA00023136"/>
    </source>
</evidence>
<keyword evidence="4" id="KW-0276">Fatty acid metabolism</keyword>
<dbReference type="CDD" id="cd03505">
    <property type="entry name" value="Delta9-FADS-like"/>
    <property type="match status" value="1"/>
</dbReference>
<evidence type="ECO:0000256" key="2">
    <source>
        <dbReference type="ARBA" id="ARBA00008749"/>
    </source>
</evidence>
<evidence type="ECO:0000256" key="3">
    <source>
        <dbReference type="ARBA" id="ARBA00022692"/>
    </source>
</evidence>
<dbReference type="InterPro" id="IPR005804">
    <property type="entry name" value="FA_desaturase_dom"/>
</dbReference>
<dbReference type="Proteomes" id="UP000241421">
    <property type="component" value="Unassembled WGS sequence"/>
</dbReference>